<dbReference type="Pfam" id="PF00905">
    <property type="entry name" value="Transpeptidase"/>
    <property type="match status" value="1"/>
</dbReference>
<evidence type="ECO:0000256" key="10">
    <source>
        <dbReference type="ARBA" id="ARBA00049902"/>
    </source>
</evidence>
<reference evidence="12" key="1">
    <citation type="journal article" date="2014" name="Front. Microbiol.">
        <title>High frequency of phylogenetically diverse reductive dehalogenase-homologous genes in deep subseafloor sedimentary metagenomes.</title>
        <authorList>
            <person name="Kawai M."/>
            <person name="Futagami T."/>
            <person name="Toyoda A."/>
            <person name="Takaki Y."/>
            <person name="Nishi S."/>
            <person name="Hori S."/>
            <person name="Arai W."/>
            <person name="Tsubouchi T."/>
            <person name="Morono Y."/>
            <person name="Uchiyama I."/>
            <person name="Ito T."/>
            <person name="Fujiyama A."/>
            <person name="Inagaki F."/>
            <person name="Takami H."/>
        </authorList>
    </citation>
    <scope>NUCLEOTIDE SEQUENCE</scope>
    <source>
        <strain evidence="12">Expedition CK06-06</strain>
    </source>
</reference>
<dbReference type="InterPro" id="IPR012338">
    <property type="entry name" value="Beta-lactam/transpept-like"/>
</dbReference>
<keyword evidence="6" id="KW-0573">Peptidoglycan synthesis</keyword>
<evidence type="ECO:0000313" key="12">
    <source>
        <dbReference type="EMBL" id="GAG84315.1"/>
    </source>
</evidence>
<dbReference type="InterPro" id="IPR001460">
    <property type="entry name" value="PCN-bd_Tpept"/>
</dbReference>
<dbReference type="SUPFAM" id="SSF56601">
    <property type="entry name" value="beta-lactamase/transpeptidase-like"/>
    <property type="match status" value="1"/>
</dbReference>
<dbReference type="GO" id="GO:0009252">
    <property type="term" value="P:peptidoglycan biosynthetic process"/>
    <property type="evidence" value="ECO:0007669"/>
    <property type="project" value="UniProtKB-KW"/>
</dbReference>
<name>X1ANI1_9ZZZZ</name>
<dbReference type="EMBL" id="BART01011379">
    <property type="protein sequence ID" value="GAG84315.1"/>
    <property type="molecule type" value="Genomic_DNA"/>
</dbReference>
<dbReference type="Gene3D" id="3.40.710.10">
    <property type="entry name" value="DD-peptidase/beta-lactamase superfamily"/>
    <property type="match status" value="1"/>
</dbReference>
<keyword evidence="7" id="KW-0472">Membrane</keyword>
<dbReference type="GO" id="GO:0016020">
    <property type="term" value="C:membrane"/>
    <property type="evidence" value="ECO:0007669"/>
    <property type="project" value="UniProtKB-SubCell"/>
</dbReference>
<evidence type="ECO:0000256" key="3">
    <source>
        <dbReference type="ARBA" id="ARBA00022676"/>
    </source>
</evidence>
<dbReference type="InterPro" id="IPR050396">
    <property type="entry name" value="Glycosyltr_51/Transpeptidase"/>
</dbReference>
<keyword evidence="3" id="KW-0328">Glycosyltransferase</keyword>
<accession>X1ANI1</accession>
<evidence type="ECO:0000256" key="1">
    <source>
        <dbReference type="ARBA" id="ARBA00004370"/>
    </source>
</evidence>
<dbReference type="GO" id="GO:0008658">
    <property type="term" value="F:penicillin binding"/>
    <property type="evidence" value="ECO:0007669"/>
    <property type="project" value="InterPro"/>
</dbReference>
<evidence type="ECO:0000256" key="2">
    <source>
        <dbReference type="ARBA" id="ARBA00022475"/>
    </source>
</evidence>
<dbReference type="GO" id="GO:0008955">
    <property type="term" value="F:peptidoglycan glycosyltransferase activity"/>
    <property type="evidence" value="ECO:0007669"/>
    <property type="project" value="UniProtKB-EC"/>
</dbReference>
<proteinExistence type="predicted"/>
<dbReference type="PANTHER" id="PTHR32282">
    <property type="entry name" value="BINDING PROTEIN TRANSPEPTIDASE, PUTATIVE-RELATED"/>
    <property type="match status" value="1"/>
</dbReference>
<evidence type="ECO:0000256" key="6">
    <source>
        <dbReference type="ARBA" id="ARBA00022984"/>
    </source>
</evidence>
<comment type="catalytic activity">
    <reaction evidence="10">
        <text>[GlcNAc-(1-&gt;4)-Mur2Ac(oyl-L-Ala-gamma-D-Glu-L-Lys-D-Ala-D-Ala)](n)-di-trans,octa-cis-undecaprenyl diphosphate + beta-D-GlcNAc-(1-&gt;4)-Mur2Ac(oyl-L-Ala-gamma-D-Glu-L-Lys-D-Ala-D-Ala)-di-trans,octa-cis-undecaprenyl diphosphate = [GlcNAc-(1-&gt;4)-Mur2Ac(oyl-L-Ala-gamma-D-Glu-L-Lys-D-Ala-D-Ala)](n+1)-di-trans,octa-cis-undecaprenyl diphosphate + di-trans,octa-cis-undecaprenyl diphosphate + H(+)</text>
        <dbReference type="Rhea" id="RHEA:23708"/>
        <dbReference type="Rhea" id="RHEA-COMP:9602"/>
        <dbReference type="Rhea" id="RHEA-COMP:9603"/>
        <dbReference type="ChEBI" id="CHEBI:15378"/>
        <dbReference type="ChEBI" id="CHEBI:58405"/>
        <dbReference type="ChEBI" id="CHEBI:60033"/>
        <dbReference type="ChEBI" id="CHEBI:78435"/>
        <dbReference type="EC" id="2.4.99.28"/>
    </reaction>
</comment>
<dbReference type="GO" id="GO:0030288">
    <property type="term" value="C:outer membrane-bounded periplasmic space"/>
    <property type="evidence" value="ECO:0007669"/>
    <property type="project" value="TreeGrafter"/>
</dbReference>
<evidence type="ECO:0000259" key="11">
    <source>
        <dbReference type="Pfam" id="PF00905"/>
    </source>
</evidence>
<evidence type="ECO:0000256" key="9">
    <source>
        <dbReference type="ARBA" id="ARBA00044770"/>
    </source>
</evidence>
<dbReference type="PANTHER" id="PTHR32282:SF11">
    <property type="entry name" value="PENICILLIN-BINDING PROTEIN 1B"/>
    <property type="match status" value="1"/>
</dbReference>
<gene>
    <name evidence="12" type="ORF">S01H4_24272</name>
</gene>
<organism evidence="12">
    <name type="scientific">marine sediment metagenome</name>
    <dbReference type="NCBI Taxonomy" id="412755"/>
    <lineage>
        <taxon>unclassified sequences</taxon>
        <taxon>metagenomes</taxon>
        <taxon>ecological metagenomes</taxon>
    </lineage>
</organism>
<dbReference type="PROSITE" id="PS51257">
    <property type="entry name" value="PROKAR_LIPOPROTEIN"/>
    <property type="match status" value="1"/>
</dbReference>
<dbReference type="EC" id="2.4.99.28" evidence="9"/>
<dbReference type="AlphaFoldDB" id="X1ANI1"/>
<dbReference type="GO" id="GO:0008360">
    <property type="term" value="P:regulation of cell shape"/>
    <property type="evidence" value="ECO:0007669"/>
    <property type="project" value="UniProtKB-KW"/>
</dbReference>
<keyword evidence="8" id="KW-0961">Cell wall biogenesis/degradation</keyword>
<evidence type="ECO:0000256" key="7">
    <source>
        <dbReference type="ARBA" id="ARBA00023136"/>
    </source>
</evidence>
<protein>
    <recommendedName>
        <fullName evidence="9">peptidoglycan glycosyltransferase</fullName>
        <ecNumber evidence="9">2.4.99.28</ecNumber>
    </recommendedName>
</protein>
<evidence type="ECO:0000256" key="5">
    <source>
        <dbReference type="ARBA" id="ARBA00022960"/>
    </source>
</evidence>
<comment type="caution">
    <text evidence="12">The sequence shown here is derived from an EMBL/GenBank/DDBJ whole genome shotgun (WGS) entry which is preliminary data.</text>
</comment>
<keyword evidence="5" id="KW-0133">Cell shape</keyword>
<comment type="subcellular location">
    <subcellularLocation>
        <location evidence="1">Membrane</location>
    </subcellularLocation>
</comment>
<evidence type="ECO:0000256" key="8">
    <source>
        <dbReference type="ARBA" id="ARBA00023316"/>
    </source>
</evidence>
<keyword evidence="4" id="KW-0808">Transferase</keyword>
<evidence type="ECO:0000256" key="4">
    <source>
        <dbReference type="ARBA" id="ARBA00022679"/>
    </source>
</evidence>
<sequence length="205" mass="23269">MKKLVSYLEKIFSIESIHPYPSLALGCIDCTLQQKVAMFNIFANNGVYVSPFLVKWIKDPWGKKIWKHESQLKRIFSSLVSDQVTKALSLSMERARRRNPANWIKSESIGKTGTNNDSRTCCFIGSTPELTTGIYIGCDDNDSLGQNIYASQAAFPPWLKLYQGLTPKKMHFLHHPDLKEIFVDYQTGKIISQNSSRSIPILIHS</sequence>
<keyword evidence="2" id="KW-1003">Cell membrane</keyword>
<dbReference type="GO" id="GO:0071555">
    <property type="term" value="P:cell wall organization"/>
    <property type="evidence" value="ECO:0007669"/>
    <property type="project" value="UniProtKB-KW"/>
</dbReference>
<feature type="domain" description="Penicillin-binding protein transpeptidase" evidence="11">
    <location>
        <begin position="23"/>
        <end position="115"/>
    </location>
</feature>